<protein>
    <submittedName>
        <fullName evidence="2">Uncharacterized protein</fullName>
    </submittedName>
</protein>
<keyword evidence="1" id="KW-1133">Transmembrane helix</keyword>
<keyword evidence="1" id="KW-0812">Transmembrane</keyword>
<sequence length="78" mass="8777">MAETNMDLVRLLAVVAAALSFVGSTFILASFIRFKDLRQSFMNKLVFMVAIADFFACLSYISLSLSLYLHPYSSLSLW</sequence>
<gene>
    <name evidence="2" type="ORF">KIPB_012882</name>
</gene>
<keyword evidence="1" id="KW-0472">Membrane</keyword>
<reference evidence="2 3" key="1">
    <citation type="journal article" date="2018" name="PLoS ONE">
        <title>The draft genome of Kipferlia bialata reveals reductive genome evolution in fornicate parasites.</title>
        <authorList>
            <person name="Tanifuji G."/>
            <person name="Takabayashi S."/>
            <person name="Kume K."/>
            <person name="Takagi M."/>
            <person name="Nakayama T."/>
            <person name="Kamikawa R."/>
            <person name="Inagaki Y."/>
            <person name="Hashimoto T."/>
        </authorList>
    </citation>
    <scope>NUCLEOTIDE SEQUENCE [LARGE SCALE GENOMIC DNA]</scope>
    <source>
        <strain evidence="2">NY0173</strain>
    </source>
</reference>
<evidence type="ECO:0000313" key="2">
    <source>
        <dbReference type="EMBL" id="GIQ90184.1"/>
    </source>
</evidence>
<dbReference type="Gene3D" id="1.20.1070.10">
    <property type="entry name" value="Rhodopsin 7-helix transmembrane proteins"/>
    <property type="match status" value="1"/>
</dbReference>
<feature type="transmembrane region" description="Helical" evidence="1">
    <location>
        <begin position="46"/>
        <end position="69"/>
    </location>
</feature>
<proteinExistence type="predicted"/>
<keyword evidence="3" id="KW-1185">Reference proteome</keyword>
<dbReference type="Proteomes" id="UP000265618">
    <property type="component" value="Unassembled WGS sequence"/>
</dbReference>
<dbReference type="SUPFAM" id="SSF81321">
    <property type="entry name" value="Family A G protein-coupled receptor-like"/>
    <property type="match status" value="1"/>
</dbReference>
<accession>A0A9K3DA42</accession>
<dbReference type="AlphaFoldDB" id="A0A9K3DA42"/>
<name>A0A9K3DA42_9EUKA</name>
<organism evidence="2 3">
    <name type="scientific">Kipferlia bialata</name>
    <dbReference type="NCBI Taxonomy" id="797122"/>
    <lineage>
        <taxon>Eukaryota</taxon>
        <taxon>Metamonada</taxon>
        <taxon>Carpediemonas-like organisms</taxon>
        <taxon>Kipferlia</taxon>
    </lineage>
</organism>
<comment type="caution">
    <text evidence="2">The sequence shown here is derived from an EMBL/GenBank/DDBJ whole genome shotgun (WGS) entry which is preliminary data.</text>
</comment>
<feature type="transmembrane region" description="Helical" evidence="1">
    <location>
        <begin position="12"/>
        <end position="34"/>
    </location>
</feature>
<dbReference type="EMBL" id="BDIP01005869">
    <property type="protein sequence ID" value="GIQ90184.1"/>
    <property type="molecule type" value="Genomic_DNA"/>
</dbReference>
<evidence type="ECO:0000313" key="3">
    <source>
        <dbReference type="Proteomes" id="UP000265618"/>
    </source>
</evidence>
<evidence type="ECO:0000256" key="1">
    <source>
        <dbReference type="SAM" id="Phobius"/>
    </source>
</evidence>